<dbReference type="InterPro" id="IPR001650">
    <property type="entry name" value="Helicase_C-like"/>
</dbReference>
<dbReference type="InterPro" id="IPR002464">
    <property type="entry name" value="DNA/RNA_helicase_DEAH_CS"/>
</dbReference>
<gene>
    <name evidence="17" type="ORF">BDFB_007017</name>
</gene>
<evidence type="ECO:0000313" key="17">
    <source>
        <dbReference type="EMBL" id="RZC41598.1"/>
    </source>
</evidence>
<evidence type="ECO:0000256" key="11">
    <source>
        <dbReference type="ARBA" id="ARBA00034617"/>
    </source>
</evidence>
<evidence type="ECO:0000256" key="7">
    <source>
        <dbReference type="ARBA" id="ARBA00022840"/>
    </source>
</evidence>
<dbReference type="SMART" id="SM00490">
    <property type="entry name" value="HELICc"/>
    <property type="match status" value="1"/>
</dbReference>
<dbReference type="Pfam" id="PF00270">
    <property type="entry name" value="DEAD"/>
    <property type="match status" value="1"/>
</dbReference>
<evidence type="ECO:0000256" key="3">
    <source>
        <dbReference type="ARBA" id="ARBA00022723"/>
    </source>
</evidence>
<dbReference type="Pfam" id="PF16124">
    <property type="entry name" value="RecQ_Zn_bind"/>
    <property type="match status" value="1"/>
</dbReference>
<dbReference type="InterPro" id="IPR004589">
    <property type="entry name" value="DNA_helicase_ATP-dep_RecQ"/>
</dbReference>
<dbReference type="GO" id="GO:0003677">
    <property type="term" value="F:DNA binding"/>
    <property type="evidence" value="ECO:0007669"/>
    <property type="project" value="UniProtKB-KW"/>
</dbReference>
<dbReference type="InterPro" id="IPR014001">
    <property type="entry name" value="Helicase_ATP-bd"/>
</dbReference>
<dbReference type="InterPro" id="IPR032284">
    <property type="entry name" value="RecQ_Zn-bd"/>
</dbReference>
<dbReference type="GO" id="GO:0006355">
    <property type="term" value="P:regulation of DNA-templated transcription"/>
    <property type="evidence" value="ECO:0007669"/>
    <property type="project" value="InterPro"/>
</dbReference>
<dbReference type="PANTHER" id="PTHR13710:SF152">
    <property type="entry name" value="ATP-DEPENDENT DNA HELICASE Q5"/>
    <property type="match status" value="1"/>
</dbReference>
<dbReference type="SMART" id="SM00487">
    <property type="entry name" value="DEXDc"/>
    <property type="match status" value="1"/>
</dbReference>
<dbReference type="GO" id="GO:0009378">
    <property type="term" value="F:four-way junction helicase activity"/>
    <property type="evidence" value="ECO:0007669"/>
    <property type="project" value="TreeGrafter"/>
</dbReference>
<dbReference type="OrthoDB" id="10261556at2759"/>
<keyword evidence="4 13" id="KW-0547">Nucleotide-binding</keyword>
<feature type="compositionally biased region" description="Basic and acidic residues" evidence="14">
    <location>
        <begin position="682"/>
        <end position="713"/>
    </location>
</feature>
<dbReference type="InterPro" id="IPR013257">
    <property type="entry name" value="SRI"/>
</dbReference>
<evidence type="ECO:0000256" key="9">
    <source>
        <dbReference type="ARBA" id="ARBA00023235"/>
    </source>
</evidence>
<dbReference type="NCBIfam" id="TIGR00614">
    <property type="entry name" value="recQ_fam"/>
    <property type="match status" value="1"/>
</dbReference>
<feature type="compositionally biased region" description="Basic and acidic residues" evidence="14">
    <location>
        <begin position="754"/>
        <end position="783"/>
    </location>
</feature>
<feature type="domain" description="Helicase ATP-binding" evidence="15">
    <location>
        <begin position="29"/>
        <end position="203"/>
    </location>
</feature>
<name>A0A482WB59_ASBVE</name>
<keyword evidence="10 13" id="KW-0539">Nucleus</keyword>
<dbReference type="GO" id="GO:0016887">
    <property type="term" value="F:ATP hydrolysis activity"/>
    <property type="evidence" value="ECO:0007669"/>
    <property type="project" value="RHEA"/>
</dbReference>
<dbReference type="EC" id="5.6.2.4" evidence="13"/>
<dbReference type="Pfam" id="PF00271">
    <property type="entry name" value="Helicase_C"/>
    <property type="match status" value="1"/>
</dbReference>
<dbReference type="GO" id="GO:0043138">
    <property type="term" value="F:3'-5' DNA helicase activity"/>
    <property type="evidence" value="ECO:0007669"/>
    <property type="project" value="UniProtKB-EC"/>
</dbReference>
<organism evidence="17 18">
    <name type="scientific">Asbolus verrucosus</name>
    <name type="common">Desert ironclad beetle</name>
    <dbReference type="NCBI Taxonomy" id="1661398"/>
    <lineage>
        <taxon>Eukaryota</taxon>
        <taxon>Metazoa</taxon>
        <taxon>Ecdysozoa</taxon>
        <taxon>Arthropoda</taxon>
        <taxon>Hexapoda</taxon>
        <taxon>Insecta</taxon>
        <taxon>Pterygota</taxon>
        <taxon>Neoptera</taxon>
        <taxon>Endopterygota</taxon>
        <taxon>Coleoptera</taxon>
        <taxon>Polyphaga</taxon>
        <taxon>Cucujiformia</taxon>
        <taxon>Tenebrionidae</taxon>
        <taxon>Pimeliinae</taxon>
        <taxon>Asbolus</taxon>
    </lineage>
</organism>
<evidence type="ECO:0000256" key="13">
    <source>
        <dbReference type="RuleBase" id="RU364117"/>
    </source>
</evidence>
<dbReference type="PANTHER" id="PTHR13710">
    <property type="entry name" value="DNA HELICASE RECQ FAMILY MEMBER"/>
    <property type="match status" value="1"/>
</dbReference>
<feature type="compositionally biased region" description="Basic and acidic residues" evidence="14">
    <location>
        <begin position="724"/>
        <end position="736"/>
    </location>
</feature>
<dbReference type="EMBL" id="QDEB01015889">
    <property type="protein sequence ID" value="RZC41598.1"/>
    <property type="molecule type" value="Genomic_DNA"/>
</dbReference>
<protein>
    <recommendedName>
        <fullName evidence="13">ATP-dependent DNA helicase</fullName>
        <ecNumber evidence="13">5.6.2.4</ecNumber>
    </recommendedName>
</protein>
<dbReference type="PROSITE" id="PS51194">
    <property type="entry name" value="HELICASE_CTER"/>
    <property type="match status" value="1"/>
</dbReference>
<keyword evidence="3" id="KW-0479">Metal-binding</keyword>
<dbReference type="GO" id="GO:0005737">
    <property type="term" value="C:cytoplasm"/>
    <property type="evidence" value="ECO:0007669"/>
    <property type="project" value="TreeGrafter"/>
</dbReference>
<comment type="catalytic activity">
    <reaction evidence="11 13">
        <text>Couples ATP hydrolysis with the unwinding of duplex DNA by translocating in the 3'-5' direction.</text>
        <dbReference type="EC" id="5.6.2.4"/>
    </reaction>
</comment>
<dbReference type="GO" id="GO:0005524">
    <property type="term" value="F:ATP binding"/>
    <property type="evidence" value="ECO:0007669"/>
    <property type="project" value="UniProtKB-KW"/>
</dbReference>
<dbReference type="AlphaFoldDB" id="A0A482WB59"/>
<dbReference type="GO" id="GO:0046872">
    <property type="term" value="F:metal ion binding"/>
    <property type="evidence" value="ECO:0007669"/>
    <property type="project" value="UniProtKB-KW"/>
</dbReference>
<dbReference type="PROSITE" id="PS51192">
    <property type="entry name" value="HELICASE_ATP_BIND_1"/>
    <property type="match status" value="1"/>
</dbReference>
<evidence type="ECO:0000256" key="10">
    <source>
        <dbReference type="ARBA" id="ARBA00023242"/>
    </source>
</evidence>
<evidence type="ECO:0000256" key="8">
    <source>
        <dbReference type="ARBA" id="ARBA00023125"/>
    </source>
</evidence>
<evidence type="ECO:0000256" key="12">
    <source>
        <dbReference type="ARBA" id="ARBA00049360"/>
    </source>
</evidence>
<accession>A0A482WB59</accession>
<comment type="subcellular location">
    <subcellularLocation>
        <location evidence="1 13">Nucleus</location>
    </subcellularLocation>
</comment>
<evidence type="ECO:0000256" key="14">
    <source>
        <dbReference type="SAM" id="MobiDB-lite"/>
    </source>
</evidence>
<comment type="similarity">
    <text evidence="2 13">Belongs to the helicase family. RecQ subfamily.</text>
</comment>
<feature type="region of interest" description="Disordered" evidence="14">
    <location>
        <begin position="645"/>
        <end position="794"/>
    </location>
</feature>
<dbReference type="FunFam" id="3.40.50.300:FF:000444">
    <property type="entry name" value="ATP-dependent DNA helicase"/>
    <property type="match status" value="1"/>
</dbReference>
<keyword evidence="18" id="KW-1185">Reference proteome</keyword>
<dbReference type="InterPro" id="IPR011545">
    <property type="entry name" value="DEAD/DEAH_box_helicase_dom"/>
</dbReference>
<keyword evidence="9" id="KW-0413">Isomerase</keyword>
<evidence type="ECO:0000256" key="1">
    <source>
        <dbReference type="ARBA" id="ARBA00004123"/>
    </source>
</evidence>
<feature type="domain" description="Helicase C-terminal" evidence="16">
    <location>
        <begin position="231"/>
        <end position="395"/>
    </location>
</feature>
<comment type="caution">
    <text evidence="17">The sequence shown here is derived from an EMBL/GenBank/DDBJ whole genome shotgun (WGS) entry which is preliminary data.</text>
</comment>
<dbReference type="Proteomes" id="UP000292052">
    <property type="component" value="Unassembled WGS sequence"/>
</dbReference>
<evidence type="ECO:0000256" key="6">
    <source>
        <dbReference type="ARBA" id="ARBA00022806"/>
    </source>
</evidence>
<proteinExistence type="inferred from homology"/>
<keyword evidence="5 13" id="KW-0378">Hydrolase</keyword>
<evidence type="ECO:0000313" key="18">
    <source>
        <dbReference type="Proteomes" id="UP000292052"/>
    </source>
</evidence>
<dbReference type="Pfam" id="PF08236">
    <property type="entry name" value="SRI"/>
    <property type="match status" value="1"/>
</dbReference>
<evidence type="ECO:0000256" key="4">
    <source>
        <dbReference type="ARBA" id="ARBA00022741"/>
    </source>
</evidence>
<sequence length="863" mass="98206">MDEDAILRGLKDTFKFDTFKSNLQKQAIEEICKSKNDVLVSMPTGSGKSLCYQLPAVLHGDKTTIVFSPLLALIKDQIDHLVALKVRAASLNSKTLKAERDALLSDLKSKKPATRLLYVTPEQAATNTFKNLFENLTKFDKIAYIVVDEAHCVSQWGHDFRPDYLKLGLLRANCSVPYLALTATAGADVTKDIISSLNLTNNLKVFKTSCFRSNLFYDVFYQNMMEDPYIHLKMFINKCLKDDDGVKKEDKACGIVYCRTREQTEVLANKLSNLGVKTKCYHAGLKNKERLQCQEDWQNGEYPVICATISFGMGVDKSTVRFVVHWGVPKDPASFYQESGRAGRDGKPSRCRIYYSRTDAKATEFHLAHDHSKAMDKEARRIKAENAIKGFKKVVELCENANECRHKLFSDHFGEPPPKCVDKCDICKNKKAVEKMVEEFHAKCIEYSSKGFSLRGSDYADMYGGGRKGASDEYKEYDSEGCNGFEREQQAKKESNALIQKQFALRRGAQEVSQKTIEKLFSERSRVSAAASTSSKVKGLTLATREQYLSKIAELLWDNYKNCVDEEDQVMDKKDVEDCGVDMEYSVFTVNTTMTMYRNSIAKMISAIKRCTGDRIVYETLLTFTPKPAKYETLGDLFRNIEKEHKSKDRTDSAEGVDVNRKSGAFQTARQVLEGNGARGQRKIDEFFGKNGSEESEVKADDNMGEKKNRDLKSLFGDESEDEEAKKVDTNVEHDRKDRKRRHEDAKHKRQEKKQKTGESSIDKEYEKFVESVESNGEKKSEQNGESSNKIRRNKLKKTEIGNLVVKLLTPAYVERRFESRDTFKSTARNISHALIDKDENEIKEYVENFLKKNDEITSQTVL</sequence>
<dbReference type="STRING" id="1661398.A0A482WB59"/>
<evidence type="ECO:0000259" key="16">
    <source>
        <dbReference type="PROSITE" id="PS51194"/>
    </source>
</evidence>
<evidence type="ECO:0000259" key="15">
    <source>
        <dbReference type="PROSITE" id="PS51192"/>
    </source>
</evidence>
<keyword evidence="8" id="KW-0238">DNA-binding</keyword>
<keyword evidence="7 13" id="KW-0067">ATP-binding</keyword>
<feature type="compositionally biased region" description="Basic and acidic residues" evidence="14">
    <location>
        <begin position="645"/>
        <end position="661"/>
    </location>
</feature>
<feature type="compositionally biased region" description="Basic residues" evidence="14">
    <location>
        <begin position="737"/>
        <end position="753"/>
    </location>
</feature>
<evidence type="ECO:0000256" key="5">
    <source>
        <dbReference type="ARBA" id="ARBA00022801"/>
    </source>
</evidence>
<dbReference type="Gene3D" id="6.10.250.3140">
    <property type="match status" value="1"/>
</dbReference>
<dbReference type="PROSITE" id="PS00690">
    <property type="entry name" value="DEAH_ATP_HELICASE"/>
    <property type="match status" value="1"/>
</dbReference>
<dbReference type="GO" id="GO:0000724">
    <property type="term" value="P:double-strand break repair via homologous recombination"/>
    <property type="evidence" value="ECO:0007669"/>
    <property type="project" value="TreeGrafter"/>
</dbReference>
<dbReference type="GO" id="GO:0005634">
    <property type="term" value="C:nucleus"/>
    <property type="evidence" value="ECO:0007669"/>
    <property type="project" value="UniProtKB-SubCell"/>
</dbReference>
<evidence type="ECO:0000256" key="2">
    <source>
        <dbReference type="ARBA" id="ARBA00005446"/>
    </source>
</evidence>
<comment type="catalytic activity">
    <reaction evidence="12 13">
        <text>ATP + H2O = ADP + phosphate + H(+)</text>
        <dbReference type="Rhea" id="RHEA:13065"/>
        <dbReference type="ChEBI" id="CHEBI:15377"/>
        <dbReference type="ChEBI" id="CHEBI:15378"/>
        <dbReference type="ChEBI" id="CHEBI:30616"/>
        <dbReference type="ChEBI" id="CHEBI:43474"/>
        <dbReference type="ChEBI" id="CHEBI:456216"/>
    </reaction>
</comment>
<keyword evidence="6 13" id="KW-0347">Helicase</keyword>
<dbReference type="InterPro" id="IPR027417">
    <property type="entry name" value="P-loop_NTPase"/>
</dbReference>
<dbReference type="GO" id="GO:0005694">
    <property type="term" value="C:chromosome"/>
    <property type="evidence" value="ECO:0007669"/>
    <property type="project" value="InterPro"/>
</dbReference>
<reference evidence="17 18" key="1">
    <citation type="submission" date="2017-03" db="EMBL/GenBank/DDBJ databases">
        <title>Genome of the blue death feigning beetle - Asbolus verrucosus.</title>
        <authorList>
            <person name="Rider S.D."/>
        </authorList>
    </citation>
    <scope>NUCLEOTIDE SEQUENCE [LARGE SCALE GENOMIC DNA]</scope>
    <source>
        <strain evidence="17">Butters</strain>
        <tissue evidence="17">Head and leg muscle</tissue>
    </source>
</reference>
<dbReference type="Gene3D" id="3.40.50.300">
    <property type="entry name" value="P-loop containing nucleotide triphosphate hydrolases"/>
    <property type="match status" value="2"/>
</dbReference>
<dbReference type="SUPFAM" id="SSF52540">
    <property type="entry name" value="P-loop containing nucleoside triphosphate hydrolases"/>
    <property type="match status" value="1"/>
</dbReference>